<feature type="domain" description="Fumarylacetoacetase-like C-terminal" evidence="3">
    <location>
        <begin position="70"/>
        <end position="263"/>
    </location>
</feature>
<comment type="similarity">
    <text evidence="1">Belongs to the FAH family.</text>
</comment>
<protein>
    <recommendedName>
        <fullName evidence="3">Fumarylacetoacetase-like C-terminal domain-containing protein</fullName>
    </recommendedName>
</protein>
<accession>A0AAU7ARJ4</accession>
<proteinExistence type="inferred from homology"/>
<dbReference type="AlphaFoldDB" id="A0AAU7ARJ4"/>
<evidence type="ECO:0000313" key="4">
    <source>
        <dbReference type="EMBL" id="XAY04232.1"/>
    </source>
</evidence>
<dbReference type="FunFam" id="3.90.850.10:FF:000002">
    <property type="entry name" value="2-hydroxyhepta-2,4-diene-1,7-dioate isomerase"/>
    <property type="match status" value="1"/>
</dbReference>
<gene>
    <name evidence="4" type="primary">yisK</name>
    <name evidence="4" type="ORF">DSM112329_01062</name>
</gene>
<dbReference type="InterPro" id="IPR036663">
    <property type="entry name" value="Fumarylacetoacetase_C_sf"/>
</dbReference>
<dbReference type="EMBL" id="CP114014">
    <property type="protein sequence ID" value="XAY04232.1"/>
    <property type="molecule type" value="Genomic_DNA"/>
</dbReference>
<dbReference type="Gene3D" id="3.90.850.10">
    <property type="entry name" value="Fumarylacetoacetase-like, C-terminal domain"/>
    <property type="match status" value="1"/>
</dbReference>
<evidence type="ECO:0000256" key="1">
    <source>
        <dbReference type="ARBA" id="ARBA00010211"/>
    </source>
</evidence>
<dbReference type="InterPro" id="IPR051121">
    <property type="entry name" value="FAH"/>
</dbReference>
<evidence type="ECO:0000259" key="3">
    <source>
        <dbReference type="Pfam" id="PF01557"/>
    </source>
</evidence>
<dbReference type="SUPFAM" id="SSF56529">
    <property type="entry name" value="FAH"/>
    <property type="match status" value="1"/>
</dbReference>
<dbReference type="PANTHER" id="PTHR42796:SF4">
    <property type="entry name" value="FUMARYLACETOACETATE HYDROLASE DOMAIN-CONTAINING PROTEIN 2A"/>
    <property type="match status" value="1"/>
</dbReference>
<dbReference type="InterPro" id="IPR011234">
    <property type="entry name" value="Fumarylacetoacetase-like_C"/>
</dbReference>
<dbReference type="GO" id="GO:0016853">
    <property type="term" value="F:isomerase activity"/>
    <property type="evidence" value="ECO:0007669"/>
    <property type="project" value="UniProtKB-ARBA"/>
</dbReference>
<name>A0AAU7ARJ4_9ACTN</name>
<reference evidence="4" key="1">
    <citation type="submission" date="2022-12" db="EMBL/GenBank/DDBJ databases">
        <title>Paraconexibacter alkalitolerans sp. nov. and Baekduia alba sp. nov., isolated from soil and emended description of the genera Paraconexibacter (Chun et al., 2020) and Baekduia (An et al., 2020).</title>
        <authorList>
            <person name="Vieira S."/>
            <person name="Huber K.J."/>
            <person name="Geppert A."/>
            <person name="Wolf J."/>
            <person name="Neumann-Schaal M."/>
            <person name="Muesken M."/>
            <person name="Overmann J."/>
        </authorList>
    </citation>
    <scope>NUCLEOTIDE SEQUENCE</scope>
    <source>
        <strain evidence="4">AEG42_29</strain>
    </source>
</reference>
<organism evidence="4">
    <name type="scientific">Paraconexibacter sp. AEG42_29</name>
    <dbReference type="NCBI Taxonomy" id="2997339"/>
    <lineage>
        <taxon>Bacteria</taxon>
        <taxon>Bacillati</taxon>
        <taxon>Actinomycetota</taxon>
        <taxon>Thermoleophilia</taxon>
        <taxon>Solirubrobacterales</taxon>
        <taxon>Paraconexibacteraceae</taxon>
        <taxon>Paraconexibacter</taxon>
    </lineage>
</organism>
<keyword evidence="2" id="KW-0479">Metal-binding</keyword>
<evidence type="ECO:0000256" key="2">
    <source>
        <dbReference type="ARBA" id="ARBA00022723"/>
    </source>
</evidence>
<dbReference type="Pfam" id="PF01557">
    <property type="entry name" value="FAA_hydrolase"/>
    <property type="match status" value="1"/>
</dbReference>
<dbReference type="RefSeq" id="WP_354700775.1">
    <property type="nucleotide sequence ID" value="NZ_CP114014.1"/>
</dbReference>
<dbReference type="PANTHER" id="PTHR42796">
    <property type="entry name" value="FUMARYLACETOACETATE HYDROLASE DOMAIN-CONTAINING PROTEIN 2A-RELATED"/>
    <property type="match status" value="1"/>
</dbReference>
<dbReference type="GO" id="GO:0046872">
    <property type="term" value="F:metal ion binding"/>
    <property type="evidence" value="ECO:0007669"/>
    <property type="project" value="UniProtKB-KW"/>
</dbReference>
<sequence length="264" mass="28000">MKLATFLPPAAGPDSVPVGGEVREDMVVAFADGQTVLDRLASGDRTPATGPAYPLADVALLAPVPAPRCIFGIGLNYVAHAAETEQELPEAPMVFMKLPSAVVPPSGPIVCPPVVKRLDYEGELGVVIGVGGAIAGYTVCNDVSARDLQRREKQWTRAKGFDTSCPYGPWITTVDEVPDPQDLRLRTWVNGDLRQDASTSDLLFGPQQLVDFLLETCTLAPGDLILTGTPEGVGAAMDPRVFLQSGDVIRIEIETLGSIEHAVA</sequence>
<dbReference type="KEGG" id="parq:DSM112329_01062"/>
<dbReference type="GO" id="GO:0019752">
    <property type="term" value="P:carboxylic acid metabolic process"/>
    <property type="evidence" value="ECO:0007669"/>
    <property type="project" value="UniProtKB-ARBA"/>
</dbReference>